<evidence type="ECO:0000313" key="3">
    <source>
        <dbReference type="Proteomes" id="UP001156881"/>
    </source>
</evidence>
<evidence type="ECO:0000313" key="2">
    <source>
        <dbReference type="EMBL" id="GLS44387.1"/>
    </source>
</evidence>
<reference evidence="3" key="1">
    <citation type="journal article" date="2019" name="Int. J. Syst. Evol. Microbiol.">
        <title>The Global Catalogue of Microorganisms (GCM) 10K type strain sequencing project: providing services to taxonomists for standard genome sequencing and annotation.</title>
        <authorList>
            <consortium name="The Broad Institute Genomics Platform"/>
            <consortium name="The Broad Institute Genome Sequencing Center for Infectious Disease"/>
            <person name="Wu L."/>
            <person name="Ma J."/>
        </authorList>
    </citation>
    <scope>NUCLEOTIDE SEQUENCE [LARGE SCALE GENOMIC DNA]</scope>
    <source>
        <strain evidence="3">NBRC 107710</strain>
    </source>
</reference>
<name>A0ABQ6D894_9HYPH</name>
<accession>A0ABQ6D894</accession>
<dbReference type="EMBL" id="BSPG01000011">
    <property type="protein sequence ID" value="GLS44387.1"/>
    <property type="molecule type" value="Genomic_DNA"/>
</dbReference>
<evidence type="ECO:0000259" key="1">
    <source>
        <dbReference type="Pfam" id="PF21834"/>
    </source>
</evidence>
<dbReference type="Proteomes" id="UP001156881">
    <property type="component" value="Unassembled WGS sequence"/>
</dbReference>
<dbReference type="RefSeq" id="WP_183511156.1">
    <property type="nucleotide sequence ID" value="NZ_BSPG01000011.1"/>
</dbReference>
<sequence length="70" mass="7978">MPARFHFDLVKDAEIIRDMDGVEATDIESAIEQAEICLREFRDAGELSGNEGWTLVIRDEIGTELDRLRV</sequence>
<protein>
    <recommendedName>
        <fullName evidence="1">DUF6894 domain-containing protein</fullName>
    </recommendedName>
</protein>
<dbReference type="InterPro" id="IPR054189">
    <property type="entry name" value="DUF6894"/>
</dbReference>
<proteinExistence type="predicted"/>
<organism evidence="2 3">
    <name type="scientific">Methylobacterium brachythecii</name>
    <dbReference type="NCBI Taxonomy" id="1176177"/>
    <lineage>
        <taxon>Bacteria</taxon>
        <taxon>Pseudomonadati</taxon>
        <taxon>Pseudomonadota</taxon>
        <taxon>Alphaproteobacteria</taxon>
        <taxon>Hyphomicrobiales</taxon>
        <taxon>Methylobacteriaceae</taxon>
        <taxon>Methylobacterium</taxon>
    </lineage>
</organism>
<gene>
    <name evidence="2" type="ORF">GCM10007884_23750</name>
</gene>
<feature type="domain" description="DUF6894" evidence="1">
    <location>
        <begin position="4"/>
        <end position="69"/>
    </location>
</feature>
<comment type="caution">
    <text evidence="2">The sequence shown here is derived from an EMBL/GenBank/DDBJ whole genome shotgun (WGS) entry which is preliminary data.</text>
</comment>
<dbReference type="Pfam" id="PF21834">
    <property type="entry name" value="DUF6894"/>
    <property type="match status" value="1"/>
</dbReference>
<keyword evidence="3" id="KW-1185">Reference proteome</keyword>